<dbReference type="STRING" id="1121419.SAMN05443529_10617"/>
<dbReference type="OrthoDB" id="9776196at2"/>
<organism evidence="2 3">
    <name type="scientific">Desulfosporosinus hippei DSM 8344</name>
    <dbReference type="NCBI Taxonomy" id="1121419"/>
    <lineage>
        <taxon>Bacteria</taxon>
        <taxon>Bacillati</taxon>
        <taxon>Bacillota</taxon>
        <taxon>Clostridia</taxon>
        <taxon>Eubacteriales</taxon>
        <taxon>Desulfitobacteriaceae</taxon>
        <taxon>Desulfosporosinus</taxon>
    </lineage>
</organism>
<dbReference type="InterPro" id="IPR010273">
    <property type="entry name" value="DUF881"/>
</dbReference>
<comment type="similarity">
    <text evidence="1">Belongs to the UPF0749 family.</text>
</comment>
<gene>
    <name evidence="2" type="ORF">SAMN05443529_10617</name>
</gene>
<evidence type="ECO:0000313" key="2">
    <source>
        <dbReference type="EMBL" id="SDG75644.1"/>
    </source>
</evidence>
<reference evidence="3" key="1">
    <citation type="submission" date="2016-10" db="EMBL/GenBank/DDBJ databases">
        <authorList>
            <person name="Varghese N."/>
            <person name="Submissions S."/>
        </authorList>
    </citation>
    <scope>NUCLEOTIDE SEQUENCE [LARGE SCALE GENOMIC DNA]</scope>
    <source>
        <strain evidence="3">DSM 8344</strain>
    </source>
</reference>
<evidence type="ECO:0000313" key="3">
    <source>
        <dbReference type="Proteomes" id="UP000198656"/>
    </source>
</evidence>
<dbReference type="PANTHER" id="PTHR37313">
    <property type="entry name" value="UPF0749 PROTEIN RV1825"/>
    <property type="match status" value="1"/>
</dbReference>
<dbReference type="Gene3D" id="3.30.70.1880">
    <property type="entry name" value="Protein of unknown function DUF881"/>
    <property type="match status" value="1"/>
</dbReference>
<name>A0A1G7WUV3_9FIRM</name>
<evidence type="ECO:0000256" key="1">
    <source>
        <dbReference type="ARBA" id="ARBA00009108"/>
    </source>
</evidence>
<dbReference type="PANTHER" id="PTHR37313:SF2">
    <property type="entry name" value="UPF0749 PROTEIN YLXX"/>
    <property type="match status" value="1"/>
</dbReference>
<keyword evidence="3" id="KW-1185">Reference proteome</keyword>
<accession>A0A1G7WUV3</accession>
<sequence length="236" mass="26101">MHLDKKERSLLGLSTILLGFLFVLLIKAQGVAGSQVTFQETAVPSLIKTEQENQQLSIENAKIQEELVKYAQGQSASSLLNQQVHEAMMNAGLVELVGPGVQITLDDSTRVATGDEDQNKYYIHEEYIREILNALWNGGAEAVAINGQRVTTHTEVFCGGSFIQINGTRQMPPYVIGAIGDSHNLSAALKFYGWDRLGEFQEQYGITRKLEVLDNIITPAGKLKEYRYAEPVKEGT</sequence>
<proteinExistence type="inferred from homology"/>
<dbReference type="AlphaFoldDB" id="A0A1G7WUV3"/>
<dbReference type="Pfam" id="PF05949">
    <property type="entry name" value="DUF881"/>
    <property type="match status" value="1"/>
</dbReference>
<protein>
    <submittedName>
        <fullName evidence="2">Uncharacterized conserved protein YlxW, UPF0749 family</fullName>
    </submittedName>
</protein>
<dbReference type="Proteomes" id="UP000198656">
    <property type="component" value="Unassembled WGS sequence"/>
</dbReference>
<dbReference type="EMBL" id="FNCP01000006">
    <property type="protein sequence ID" value="SDG75644.1"/>
    <property type="molecule type" value="Genomic_DNA"/>
</dbReference>
<dbReference type="RefSeq" id="WP_092331504.1">
    <property type="nucleotide sequence ID" value="NZ_FNCP01000006.1"/>
</dbReference>